<keyword evidence="2" id="KW-1185">Reference proteome</keyword>
<accession>A0AAD1TLS3</accession>
<feature type="non-terminal residue" evidence="1">
    <location>
        <position position="68"/>
    </location>
</feature>
<sequence length="68" mass="7838">MPHSNTQTELDHLYYSWIMINKRIIDKKRVAERILNHALGIIYLLTGEEYVVIKKTSPSSSIHLATGE</sequence>
<comment type="caution">
    <text evidence="1">The sequence shown here is derived from an EMBL/GenBank/DDBJ whole genome shotgun (WGS) entry which is preliminary data.</text>
</comment>
<reference evidence="1" key="1">
    <citation type="submission" date="2022-03" db="EMBL/GenBank/DDBJ databases">
        <authorList>
            <person name="Alioto T."/>
            <person name="Alioto T."/>
            <person name="Gomez Garrido J."/>
        </authorList>
    </citation>
    <scope>NUCLEOTIDE SEQUENCE</scope>
</reference>
<evidence type="ECO:0000313" key="1">
    <source>
        <dbReference type="EMBL" id="CAH2330224.1"/>
    </source>
</evidence>
<dbReference type="EMBL" id="CAKOES020000360">
    <property type="protein sequence ID" value="CAH2330224.1"/>
    <property type="molecule type" value="Genomic_DNA"/>
</dbReference>
<protein>
    <submittedName>
        <fullName evidence="1">Uncharacterized protein</fullName>
    </submittedName>
</protein>
<dbReference type="Proteomes" id="UP001295444">
    <property type="component" value="Unassembled WGS sequence"/>
</dbReference>
<name>A0AAD1TLS3_PELCU</name>
<dbReference type="AlphaFoldDB" id="A0AAD1TLS3"/>
<proteinExistence type="predicted"/>
<gene>
    <name evidence="1" type="ORF">PECUL_23A041165</name>
</gene>
<organism evidence="1 2">
    <name type="scientific">Pelobates cultripes</name>
    <name type="common">Western spadefoot toad</name>
    <dbReference type="NCBI Taxonomy" id="61616"/>
    <lineage>
        <taxon>Eukaryota</taxon>
        <taxon>Metazoa</taxon>
        <taxon>Chordata</taxon>
        <taxon>Craniata</taxon>
        <taxon>Vertebrata</taxon>
        <taxon>Euteleostomi</taxon>
        <taxon>Amphibia</taxon>
        <taxon>Batrachia</taxon>
        <taxon>Anura</taxon>
        <taxon>Pelobatoidea</taxon>
        <taxon>Pelobatidae</taxon>
        <taxon>Pelobates</taxon>
    </lineage>
</organism>
<evidence type="ECO:0000313" key="2">
    <source>
        <dbReference type="Proteomes" id="UP001295444"/>
    </source>
</evidence>